<feature type="transmembrane region" description="Helical" evidence="1">
    <location>
        <begin position="375"/>
        <end position="397"/>
    </location>
</feature>
<gene>
    <name evidence="2" type="ORF">KG103_14475</name>
</gene>
<dbReference type="EMBL" id="CP074405">
    <property type="protein sequence ID" value="QVI61651.1"/>
    <property type="molecule type" value="Genomic_DNA"/>
</dbReference>
<proteinExistence type="predicted"/>
<evidence type="ECO:0000313" key="3">
    <source>
        <dbReference type="Proteomes" id="UP000677804"/>
    </source>
</evidence>
<keyword evidence="1" id="KW-1133">Transmembrane helix</keyword>
<reference evidence="2 3" key="1">
    <citation type="submission" date="2021-05" db="EMBL/GenBank/DDBJ databases">
        <title>Novel species in genus Cellulomonas.</title>
        <authorList>
            <person name="Zhang G."/>
        </authorList>
    </citation>
    <scope>NUCLEOTIDE SEQUENCE [LARGE SCALE GENOMIC DNA]</scope>
    <source>
        <strain evidence="3">zg-ZUI222</strain>
    </source>
</reference>
<name>A0ABX8D3M0_9CELL</name>
<keyword evidence="3" id="KW-1185">Reference proteome</keyword>
<evidence type="ECO:0000256" key="1">
    <source>
        <dbReference type="SAM" id="Phobius"/>
    </source>
</evidence>
<evidence type="ECO:0000313" key="2">
    <source>
        <dbReference type="EMBL" id="QVI61651.1"/>
    </source>
</evidence>
<sequence>MSFDEGAPYDELFTAGPGADFSRVTGSGAGAARAVGRRVIELGGGEVRFGVSVGTADQHDAGTDRGWRVRPAVCLTLWETGAGPVLTVERLDRRPDRVAPLVSGPAIDRDVALALTGLLQGTGLTAHDDLWTLFDVRPSRSPWASFGIGRRKVAPPALVDLVARSVRHVRGVPVTEALLVVIAPDAGGAVDVLESGEDEDAVEVSQDSGWPHTWSRFAMAGEPVRPGASSLVRDDARAVLVDLESTSVFHDYEGARMAAMVGLTVPLVADRARVHRAFGAVHATVVDASSEVSEKLATVATVRELLLRRELGALMASPEQFETWSNPALLTKRLDGDIADADRELVDALPRLVDAAGAELEKRLESRREMWDDRFTVLGGVAAVATLVGLFAAFASLPGPASGSLLDSMPDAVVATVVGIAAGLLLGFGVVAGRRRSR</sequence>
<keyword evidence="1" id="KW-0472">Membrane</keyword>
<feature type="transmembrane region" description="Helical" evidence="1">
    <location>
        <begin position="412"/>
        <end position="432"/>
    </location>
</feature>
<dbReference type="RefSeq" id="WP_207339228.1">
    <property type="nucleotide sequence ID" value="NZ_CP074405.1"/>
</dbReference>
<keyword evidence="1" id="KW-0812">Transmembrane</keyword>
<dbReference type="Proteomes" id="UP000677804">
    <property type="component" value="Chromosome"/>
</dbReference>
<organism evidence="2 3">
    <name type="scientific">Cellulomonas wangleii</name>
    <dbReference type="NCBI Taxonomy" id="2816956"/>
    <lineage>
        <taxon>Bacteria</taxon>
        <taxon>Bacillati</taxon>
        <taxon>Actinomycetota</taxon>
        <taxon>Actinomycetes</taxon>
        <taxon>Micrococcales</taxon>
        <taxon>Cellulomonadaceae</taxon>
        <taxon>Cellulomonas</taxon>
    </lineage>
</organism>
<accession>A0ABX8D3M0</accession>
<protein>
    <submittedName>
        <fullName evidence="2">Uncharacterized protein</fullName>
    </submittedName>
</protein>